<comment type="caution">
    <text evidence="3">The sequence shown here is derived from an EMBL/GenBank/DDBJ whole genome shotgun (WGS) entry which is preliminary data.</text>
</comment>
<dbReference type="Proteomes" id="UP000006431">
    <property type="component" value="Unassembled WGS sequence"/>
</dbReference>
<dbReference type="EMBL" id="AFRZ01000001">
    <property type="protein sequence ID" value="EHP30900.1"/>
    <property type="molecule type" value="Genomic_DNA"/>
</dbReference>
<proteinExistence type="predicted"/>
<dbReference type="Gene3D" id="2.40.128.110">
    <property type="entry name" value="Lipid/polyisoprenoid-binding, YceI-like"/>
    <property type="match status" value="1"/>
</dbReference>
<feature type="signal peptide" evidence="1">
    <location>
        <begin position="1"/>
        <end position="20"/>
    </location>
</feature>
<dbReference type="STRING" id="929558.SMGD1_2377"/>
<dbReference type="Pfam" id="PF04264">
    <property type="entry name" value="YceI"/>
    <property type="match status" value="1"/>
</dbReference>
<evidence type="ECO:0000313" key="3">
    <source>
        <dbReference type="EMBL" id="EHP30900.1"/>
    </source>
</evidence>
<name>H1FZ16_SULGG</name>
<keyword evidence="1" id="KW-0732">Signal</keyword>
<dbReference type="AlphaFoldDB" id="H1FZ16"/>
<feature type="domain" description="Lipid/polyisoprenoid-binding YceI-like" evidence="2">
    <location>
        <begin position="22"/>
        <end position="187"/>
    </location>
</feature>
<sequence>MKLVQSLALSAVVGLSFLNAASYNVDASHSDVGFKVKHMMISNVKGSFEKFGGTFTIDEKTKQFSAINGTVEVASLTTQETKRDIHLKSGDFFDVAKYPQMHLKFLKQNDDKATFELTIKDVTKVVTLDIEEISGTIKDPWGNTRLAFELQGKINRKDFNINFNQLLETGGLIVADEVKFDIVLEGIQTK</sequence>
<accession>H1FZ16</accession>
<dbReference type="OrthoDB" id="9811006at2"/>
<dbReference type="PANTHER" id="PTHR34406:SF1">
    <property type="entry name" value="PROTEIN YCEI"/>
    <property type="match status" value="1"/>
</dbReference>
<evidence type="ECO:0000313" key="4">
    <source>
        <dbReference type="Proteomes" id="UP000006431"/>
    </source>
</evidence>
<gene>
    <name evidence="3" type="ORF">SMGD1_2377</name>
</gene>
<protein>
    <submittedName>
        <fullName evidence="3">Lipid/polyisoprenoid-binding, YceI-like protein</fullName>
    </submittedName>
</protein>
<feature type="chain" id="PRO_5003550306" evidence="1">
    <location>
        <begin position="21"/>
        <end position="190"/>
    </location>
</feature>
<dbReference type="PANTHER" id="PTHR34406">
    <property type="entry name" value="PROTEIN YCEI"/>
    <property type="match status" value="1"/>
</dbReference>
<dbReference type="InterPro" id="IPR036761">
    <property type="entry name" value="TTHA0802/YceI-like_sf"/>
</dbReference>
<dbReference type="RefSeq" id="WP_008341419.1">
    <property type="nucleotide sequence ID" value="NZ_AFRZ01000001.1"/>
</dbReference>
<evidence type="ECO:0000256" key="1">
    <source>
        <dbReference type="SAM" id="SignalP"/>
    </source>
</evidence>
<evidence type="ECO:0000259" key="2">
    <source>
        <dbReference type="SMART" id="SM00867"/>
    </source>
</evidence>
<dbReference type="SMART" id="SM00867">
    <property type="entry name" value="YceI"/>
    <property type="match status" value="1"/>
</dbReference>
<dbReference type="eggNOG" id="COG2353">
    <property type="taxonomic scope" value="Bacteria"/>
</dbReference>
<reference evidence="3 4" key="1">
    <citation type="journal article" date="2012" name="Proc. Natl. Acad. Sci. U.S.A.">
        <title>Genome and physiology of a model Epsilonproteobacterium responsible for sulfide detoxification in marine oxygen depletion zones.</title>
        <authorList>
            <person name="Grote J."/>
            <person name="Schott T."/>
            <person name="Bruckner C.G."/>
            <person name="Glockner F.O."/>
            <person name="Jost G."/>
            <person name="Teeling H."/>
            <person name="Labrenz M."/>
            <person name="Jurgens K."/>
        </authorList>
    </citation>
    <scope>NUCLEOTIDE SEQUENCE [LARGE SCALE GENOMIC DNA]</scope>
    <source>
        <strain evidence="3 4">GD1</strain>
    </source>
</reference>
<dbReference type="InterPro" id="IPR007372">
    <property type="entry name" value="Lipid/polyisoprenoid-bd_YceI"/>
</dbReference>
<dbReference type="HOGENOM" id="CLU_071003_3_0_7"/>
<dbReference type="SUPFAM" id="SSF101874">
    <property type="entry name" value="YceI-like"/>
    <property type="match status" value="1"/>
</dbReference>
<dbReference type="PATRIC" id="fig|929558.5.peg.2367"/>
<organism evidence="3 4">
    <name type="scientific">Sulfurimonas gotlandica (strain DSM 19862 / JCM 16533 / GD1)</name>
    <dbReference type="NCBI Taxonomy" id="929558"/>
    <lineage>
        <taxon>Bacteria</taxon>
        <taxon>Pseudomonadati</taxon>
        <taxon>Campylobacterota</taxon>
        <taxon>Epsilonproteobacteria</taxon>
        <taxon>Campylobacterales</taxon>
        <taxon>Sulfurimonadaceae</taxon>
        <taxon>Sulfurimonas</taxon>
    </lineage>
</organism>
<keyword evidence="4" id="KW-1185">Reference proteome</keyword>